<dbReference type="PRINTS" id="PR00050">
    <property type="entry name" value="COLDSHOCK"/>
</dbReference>
<evidence type="ECO:0000256" key="1">
    <source>
        <dbReference type="ARBA" id="ARBA00004496"/>
    </source>
</evidence>
<proteinExistence type="predicted"/>
<dbReference type="Proteomes" id="UP000051883">
    <property type="component" value="Unassembled WGS sequence"/>
</dbReference>
<dbReference type="Proteomes" id="UP000003675">
    <property type="component" value="Unassembled WGS sequence"/>
</dbReference>
<evidence type="ECO:0000256" key="3">
    <source>
        <dbReference type="RuleBase" id="RU000408"/>
    </source>
</evidence>
<reference evidence="5 7" key="1">
    <citation type="submission" date="2009-09" db="EMBL/GenBank/DDBJ databases">
        <authorList>
            <person name="Qin X."/>
            <person name="Bachman B."/>
            <person name="Battles P."/>
            <person name="Bell A."/>
            <person name="Bess C."/>
            <person name="Bickham C."/>
            <person name="Chaboub L."/>
            <person name="Chen D."/>
            <person name="Coyle M."/>
            <person name="Deiros D.R."/>
            <person name="Dinh H."/>
            <person name="Forbes L."/>
            <person name="Fowler G."/>
            <person name="Francisco L."/>
            <person name="Fu Q."/>
            <person name="Gubbala S."/>
            <person name="Hale W."/>
            <person name="Han Y."/>
            <person name="Hemphill L."/>
            <person name="Highlander S.K."/>
            <person name="Hirani K."/>
            <person name="Hogues M."/>
            <person name="Jackson L."/>
            <person name="Jakkamsetti A."/>
            <person name="Javaid M."/>
            <person name="Jiang H."/>
            <person name="Korchina V."/>
            <person name="Kovar C."/>
            <person name="Lara F."/>
            <person name="Lee S."/>
            <person name="Mata R."/>
            <person name="Mathew T."/>
            <person name="Moen C."/>
            <person name="Morales K."/>
            <person name="Munidasa M."/>
            <person name="Nazareth L."/>
            <person name="Ngo R."/>
            <person name="Nguyen L."/>
            <person name="Okwuonu G."/>
            <person name="Ongeri F."/>
            <person name="Patil S."/>
            <person name="Petrosino J."/>
            <person name="Pham C."/>
            <person name="Pham P."/>
            <person name="Pu L.-L."/>
            <person name="Puazo M."/>
            <person name="Raj R."/>
            <person name="Reid J."/>
            <person name="Rouhana J."/>
            <person name="Saada N."/>
            <person name="Shang Y."/>
            <person name="Simmons D."/>
            <person name="Thornton R."/>
            <person name="Warren J."/>
            <person name="Weissenberger G."/>
            <person name="Zhang J."/>
            <person name="Zhang L."/>
            <person name="Zhou C."/>
            <person name="Zhu D."/>
            <person name="Muzny D."/>
            <person name="Worley K."/>
            <person name="Gibbs R."/>
        </authorList>
    </citation>
    <scope>NUCLEOTIDE SEQUENCE [LARGE SCALE GENOMIC DNA]</scope>
    <source>
        <strain evidence="5 7">DSM 16041</strain>
    </source>
</reference>
<dbReference type="GO" id="GO:0003677">
    <property type="term" value="F:DNA binding"/>
    <property type="evidence" value="ECO:0007669"/>
    <property type="project" value="UniProtKB-KW"/>
</dbReference>
<dbReference type="GO" id="GO:0051252">
    <property type="term" value="P:regulation of RNA metabolic process"/>
    <property type="evidence" value="ECO:0007669"/>
    <property type="project" value="UniProtKB-ARBA"/>
</dbReference>
<dbReference type="GO" id="GO:0010468">
    <property type="term" value="P:regulation of gene expression"/>
    <property type="evidence" value="ECO:0007669"/>
    <property type="project" value="UniProtKB-ARBA"/>
</dbReference>
<keyword evidence="2" id="KW-0963">Cytoplasm</keyword>
<dbReference type="SUPFAM" id="SSF50249">
    <property type="entry name" value="Nucleic acid-binding proteins"/>
    <property type="match status" value="1"/>
</dbReference>
<gene>
    <name evidence="6" type="ORF">FC31_GL001801</name>
    <name evidence="5" type="ORF">HMPREF0494_0784</name>
</gene>
<dbReference type="HOGENOM" id="CLU_117621_6_3_9"/>
<sequence>MEQGTVKWFNNDKGYGFISRESGDDVFVHFSAIQGEGFKSLDEGQKVTFDVEEGDRGLQAVNVVKD</sequence>
<evidence type="ECO:0000313" key="7">
    <source>
        <dbReference type="Proteomes" id="UP000003675"/>
    </source>
</evidence>
<feature type="domain" description="CSD" evidence="4">
    <location>
        <begin position="1"/>
        <end position="65"/>
    </location>
</feature>
<protein>
    <submittedName>
        <fullName evidence="5">Cold-shock DNA-binding domain protein</fullName>
    </submittedName>
</protein>
<dbReference type="EMBL" id="ACLL01000018">
    <property type="protein sequence ID" value="EEW54126.1"/>
    <property type="molecule type" value="Genomic_DNA"/>
</dbReference>
<dbReference type="CDD" id="cd04458">
    <property type="entry name" value="CSP_CDS"/>
    <property type="match status" value="1"/>
</dbReference>
<keyword evidence="8" id="KW-1185">Reference proteome</keyword>
<dbReference type="InterPro" id="IPR012156">
    <property type="entry name" value="Cold_shock_CspA"/>
</dbReference>
<evidence type="ECO:0000313" key="6">
    <source>
        <dbReference type="EMBL" id="KRK60192.1"/>
    </source>
</evidence>
<name>C8P640_9LACO</name>
<dbReference type="Gene3D" id="2.40.50.140">
    <property type="entry name" value="Nucleic acid-binding proteins"/>
    <property type="match status" value="1"/>
</dbReference>
<dbReference type="Gene3D" id="6.20.370.130">
    <property type="match status" value="1"/>
</dbReference>
<dbReference type="PROSITE" id="PS00352">
    <property type="entry name" value="CSD_1"/>
    <property type="match status" value="1"/>
</dbReference>
<dbReference type="Pfam" id="PF00313">
    <property type="entry name" value="CSD"/>
    <property type="match status" value="1"/>
</dbReference>
<dbReference type="EMBL" id="AZDK01000006">
    <property type="protein sequence ID" value="KRK60192.1"/>
    <property type="molecule type" value="Genomic_DNA"/>
</dbReference>
<dbReference type="AlphaFoldDB" id="C8P640"/>
<dbReference type="PROSITE" id="PS51857">
    <property type="entry name" value="CSD_2"/>
    <property type="match status" value="1"/>
</dbReference>
<keyword evidence="5" id="KW-0238">DNA-binding</keyword>
<evidence type="ECO:0000259" key="4">
    <source>
        <dbReference type="PROSITE" id="PS51857"/>
    </source>
</evidence>
<dbReference type="InterPro" id="IPR012340">
    <property type="entry name" value="NA-bd_OB-fold"/>
</dbReference>
<dbReference type="RefSeq" id="WP_007124087.1">
    <property type="nucleotide sequence ID" value="NZ_AZDK01000006.1"/>
</dbReference>
<dbReference type="FunFam" id="2.40.50.140:FF:000006">
    <property type="entry name" value="Cold shock protein CspC"/>
    <property type="match status" value="1"/>
</dbReference>
<reference evidence="6 8" key="2">
    <citation type="journal article" date="2015" name="Genome Announc.">
        <title>Expanding the biotechnology potential of lactobacilli through comparative genomics of 213 strains and associated genera.</title>
        <authorList>
            <person name="Sun Z."/>
            <person name="Harris H.M."/>
            <person name="McCann A."/>
            <person name="Guo C."/>
            <person name="Argimon S."/>
            <person name="Zhang W."/>
            <person name="Yang X."/>
            <person name="Jeffery I.B."/>
            <person name="Cooney J.C."/>
            <person name="Kagawa T.F."/>
            <person name="Liu W."/>
            <person name="Song Y."/>
            <person name="Salvetti E."/>
            <person name="Wrobel A."/>
            <person name="Rasinkangas P."/>
            <person name="Parkhill J."/>
            <person name="Rea M.C."/>
            <person name="O'Sullivan O."/>
            <person name="Ritari J."/>
            <person name="Douillard F.P."/>
            <person name="Paul Ross R."/>
            <person name="Yang R."/>
            <person name="Briner A.E."/>
            <person name="Felis G.E."/>
            <person name="de Vos W.M."/>
            <person name="Barrangou R."/>
            <person name="Klaenhammer T.R."/>
            <person name="Caufield P.W."/>
            <person name="Cui Y."/>
            <person name="Zhang H."/>
            <person name="O'Toole P.W."/>
        </authorList>
    </citation>
    <scope>NUCLEOTIDE SEQUENCE [LARGE SCALE GENOMIC DNA]</scope>
    <source>
        <strain evidence="6 8">DSM 16041</strain>
    </source>
</reference>
<evidence type="ECO:0000256" key="2">
    <source>
        <dbReference type="ARBA" id="ARBA00022490"/>
    </source>
</evidence>
<dbReference type="eggNOG" id="COG1278">
    <property type="taxonomic scope" value="Bacteria"/>
</dbReference>
<organism evidence="5 7">
    <name type="scientific">Limosilactobacillus antri DSM 16041</name>
    <dbReference type="NCBI Taxonomy" id="525309"/>
    <lineage>
        <taxon>Bacteria</taxon>
        <taxon>Bacillati</taxon>
        <taxon>Bacillota</taxon>
        <taxon>Bacilli</taxon>
        <taxon>Lactobacillales</taxon>
        <taxon>Lactobacillaceae</taxon>
        <taxon>Limosilactobacillus</taxon>
    </lineage>
</organism>
<dbReference type="GO" id="GO:0005737">
    <property type="term" value="C:cytoplasm"/>
    <property type="evidence" value="ECO:0007669"/>
    <property type="project" value="UniProtKB-SubCell"/>
</dbReference>
<dbReference type="STRING" id="525309.HMPREF0494_0784"/>
<comment type="subcellular location">
    <subcellularLocation>
        <location evidence="1 3">Cytoplasm</location>
    </subcellularLocation>
</comment>
<dbReference type="PANTHER" id="PTHR11544">
    <property type="entry name" value="COLD SHOCK DOMAIN CONTAINING PROTEINS"/>
    <property type="match status" value="1"/>
</dbReference>
<dbReference type="OrthoDB" id="9805039at2"/>
<comment type="caution">
    <text evidence="5">The sequence shown here is derived from an EMBL/GenBank/DDBJ whole genome shotgun (WGS) entry which is preliminary data.</text>
</comment>
<dbReference type="PATRIC" id="fig|525309.8.peg.1868"/>
<dbReference type="InterPro" id="IPR011129">
    <property type="entry name" value="CSD"/>
</dbReference>
<dbReference type="SMART" id="SM00357">
    <property type="entry name" value="CSP"/>
    <property type="match status" value="1"/>
</dbReference>
<evidence type="ECO:0000313" key="8">
    <source>
        <dbReference type="Proteomes" id="UP000051883"/>
    </source>
</evidence>
<dbReference type="PIRSF" id="PIRSF002599">
    <property type="entry name" value="Cold_shock_A"/>
    <property type="match status" value="1"/>
</dbReference>
<evidence type="ECO:0000313" key="5">
    <source>
        <dbReference type="EMBL" id="EEW54126.1"/>
    </source>
</evidence>
<dbReference type="InterPro" id="IPR019844">
    <property type="entry name" value="CSD_CS"/>
</dbReference>
<dbReference type="InterPro" id="IPR050181">
    <property type="entry name" value="Cold_shock_domain"/>
</dbReference>
<dbReference type="InterPro" id="IPR002059">
    <property type="entry name" value="CSP_DNA-bd"/>
</dbReference>
<accession>C8P640</accession>